<protein>
    <submittedName>
        <fullName evidence="2">Uncharacterized protein</fullName>
    </submittedName>
</protein>
<sequence>MSRLCRYPVSANDASLEDIDRMSGGVFCNEFVPSTRCDHVEIIAVERDPSSVREMAALRFTTESKSFADARVVEPPAPRRHCPRSQLTAERGRDPPPG</sequence>
<dbReference type="EMBL" id="CP089984">
    <property type="protein sequence ID" value="WXB18340.1"/>
    <property type="molecule type" value="Genomic_DNA"/>
</dbReference>
<dbReference type="RefSeq" id="WP_394827974.1">
    <property type="nucleotide sequence ID" value="NZ_CP089984.1"/>
</dbReference>
<proteinExistence type="predicted"/>
<name>A0ABZ2M783_9BACT</name>
<evidence type="ECO:0000313" key="2">
    <source>
        <dbReference type="EMBL" id="WXB18340.1"/>
    </source>
</evidence>
<evidence type="ECO:0000313" key="3">
    <source>
        <dbReference type="Proteomes" id="UP001370348"/>
    </source>
</evidence>
<organism evidence="2 3">
    <name type="scientific">Pendulispora albinea</name>
    <dbReference type="NCBI Taxonomy" id="2741071"/>
    <lineage>
        <taxon>Bacteria</taxon>
        <taxon>Pseudomonadati</taxon>
        <taxon>Myxococcota</taxon>
        <taxon>Myxococcia</taxon>
        <taxon>Myxococcales</taxon>
        <taxon>Sorangiineae</taxon>
        <taxon>Pendulisporaceae</taxon>
        <taxon>Pendulispora</taxon>
    </lineage>
</organism>
<feature type="region of interest" description="Disordered" evidence="1">
    <location>
        <begin position="70"/>
        <end position="98"/>
    </location>
</feature>
<keyword evidence="3" id="KW-1185">Reference proteome</keyword>
<dbReference type="Proteomes" id="UP001370348">
    <property type="component" value="Chromosome"/>
</dbReference>
<evidence type="ECO:0000256" key="1">
    <source>
        <dbReference type="SAM" id="MobiDB-lite"/>
    </source>
</evidence>
<accession>A0ABZ2M783</accession>
<gene>
    <name evidence="2" type="ORF">LZC94_13955</name>
</gene>
<reference evidence="2 3" key="1">
    <citation type="submission" date="2021-12" db="EMBL/GenBank/DDBJ databases">
        <title>Discovery of the Pendulisporaceae a myxobacterial family with distinct sporulation behavior and unique specialized metabolism.</title>
        <authorList>
            <person name="Garcia R."/>
            <person name="Popoff A."/>
            <person name="Bader C.D."/>
            <person name="Loehr J."/>
            <person name="Walesch S."/>
            <person name="Walt C."/>
            <person name="Boldt J."/>
            <person name="Bunk B."/>
            <person name="Haeckl F.J.F.P.J."/>
            <person name="Gunesch A.P."/>
            <person name="Birkelbach J."/>
            <person name="Nuebel U."/>
            <person name="Pietschmann T."/>
            <person name="Bach T."/>
            <person name="Mueller R."/>
        </authorList>
    </citation>
    <scope>NUCLEOTIDE SEQUENCE [LARGE SCALE GENOMIC DNA]</scope>
    <source>
        <strain evidence="2 3">MSr11954</strain>
    </source>
</reference>